<proteinExistence type="predicted"/>
<protein>
    <submittedName>
        <fullName evidence="1">Uncharacterized protein</fullName>
    </submittedName>
</protein>
<accession>A0A9Q0S944</accession>
<reference evidence="1" key="1">
    <citation type="submission" date="2022-07" db="EMBL/GenBank/DDBJ databases">
        <authorList>
            <person name="Trinca V."/>
            <person name="Uliana J.V.C."/>
            <person name="Torres T.T."/>
            <person name="Ward R.J."/>
            <person name="Monesi N."/>
        </authorList>
    </citation>
    <scope>NUCLEOTIDE SEQUENCE</scope>
    <source>
        <strain evidence="1">HSMRA1968</strain>
        <tissue evidence="1">Whole embryos</tissue>
    </source>
</reference>
<dbReference type="AlphaFoldDB" id="A0A9Q0S944"/>
<keyword evidence="2" id="KW-1185">Reference proteome</keyword>
<comment type="caution">
    <text evidence="1">The sequence shown here is derived from an EMBL/GenBank/DDBJ whole genome shotgun (WGS) entry which is preliminary data.</text>
</comment>
<evidence type="ECO:0000313" key="2">
    <source>
        <dbReference type="Proteomes" id="UP001151699"/>
    </source>
</evidence>
<dbReference type="EMBL" id="WJQU01000001">
    <property type="protein sequence ID" value="KAJ6647930.1"/>
    <property type="molecule type" value="Genomic_DNA"/>
</dbReference>
<evidence type="ECO:0000313" key="1">
    <source>
        <dbReference type="EMBL" id="KAJ6647930.1"/>
    </source>
</evidence>
<name>A0A9Q0S944_9DIPT</name>
<dbReference type="Proteomes" id="UP001151699">
    <property type="component" value="Chromosome A"/>
</dbReference>
<gene>
    <name evidence="1" type="ORF">Bhyg_03154</name>
</gene>
<organism evidence="1 2">
    <name type="scientific">Pseudolycoriella hygida</name>
    <dbReference type="NCBI Taxonomy" id="35572"/>
    <lineage>
        <taxon>Eukaryota</taxon>
        <taxon>Metazoa</taxon>
        <taxon>Ecdysozoa</taxon>
        <taxon>Arthropoda</taxon>
        <taxon>Hexapoda</taxon>
        <taxon>Insecta</taxon>
        <taxon>Pterygota</taxon>
        <taxon>Neoptera</taxon>
        <taxon>Endopterygota</taxon>
        <taxon>Diptera</taxon>
        <taxon>Nematocera</taxon>
        <taxon>Sciaroidea</taxon>
        <taxon>Sciaridae</taxon>
        <taxon>Pseudolycoriella</taxon>
    </lineage>
</organism>
<sequence>MYGPRQKQRSRIMENGDVTFVNALETGGSDTAQGKSKYDVVDDEWEKMYLEVDDDDNKSIQGSIESEVDAEFLDCEKTNLNESEGMYLDSDVERSDIVNGDSNFVIARMDNKNHNSCRASSSYGNDNNEAYLEDQCDDNLSARILGDTGKNYLCSGQSNDAHVVPQFDDEWERMYFDIPDNASDCGQDSIQSEMDDEYLEWEKGNLCGHEEMYIPLAQIDNDFEAIYLDGDAELDNATNDKDDGYLSRVENIEQIGDNLPRLDDIMNEERDDSPPTKFYTRKNNWATTPKISIKECRNWRHCIDSHKFIEIKISTRAACSLTKSYHTSELVHSEWWEQTIY</sequence>